<organism evidence="2 3">
    <name type="scientific">Aureimonas flava</name>
    <dbReference type="NCBI Taxonomy" id="2320271"/>
    <lineage>
        <taxon>Bacteria</taxon>
        <taxon>Pseudomonadati</taxon>
        <taxon>Pseudomonadota</taxon>
        <taxon>Alphaproteobacteria</taxon>
        <taxon>Hyphomicrobiales</taxon>
        <taxon>Aurantimonadaceae</taxon>
        <taxon>Aureimonas</taxon>
    </lineage>
</organism>
<dbReference type="Proteomes" id="UP000265750">
    <property type="component" value="Unassembled WGS sequence"/>
</dbReference>
<proteinExistence type="predicted"/>
<feature type="region of interest" description="Disordered" evidence="1">
    <location>
        <begin position="95"/>
        <end position="116"/>
    </location>
</feature>
<evidence type="ECO:0000313" key="2">
    <source>
        <dbReference type="EMBL" id="RIX99065.1"/>
    </source>
</evidence>
<feature type="compositionally biased region" description="Basic and acidic residues" evidence="1">
    <location>
        <begin position="103"/>
        <end position="116"/>
    </location>
</feature>
<comment type="caution">
    <text evidence="2">The sequence shown here is derived from an EMBL/GenBank/DDBJ whole genome shotgun (WGS) entry which is preliminary data.</text>
</comment>
<keyword evidence="3" id="KW-1185">Reference proteome</keyword>
<name>A0A3A1WHQ0_9HYPH</name>
<feature type="compositionally biased region" description="Low complexity" evidence="1">
    <location>
        <begin position="9"/>
        <end position="21"/>
    </location>
</feature>
<dbReference type="EMBL" id="QYRN01000008">
    <property type="protein sequence ID" value="RIX99065.1"/>
    <property type="molecule type" value="Genomic_DNA"/>
</dbReference>
<dbReference type="AlphaFoldDB" id="A0A3A1WHQ0"/>
<evidence type="ECO:0000313" key="3">
    <source>
        <dbReference type="Proteomes" id="UP000265750"/>
    </source>
</evidence>
<gene>
    <name evidence="2" type="ORF">D3218_14895</name>
</gene>
<accession>A0A3A1WHQ0</accession>
<reference evidence="3" key="1">
    <citation type="submission" date="2018-09" db="EMBL/GenBank/DDBJ databases">
        <authorList>
            <person name="Tuo L."/>
        </authorList>
    </citation>
    <scope>NUCLEOTIDE SEQUENCE [LARGE SCALE GENOMIC DNA]</scope>
    <source>
        <strain evidence="3">M2BS4Y-1</strain>
    </source>
</reference>
<protein>
    <submittedName>
        <fullName evidence="2">Uncharacterized protein</fullName>
    </submittedName>
</protein>
<evidence type="ECO:0000256" key="1">
    <source>
        <dbReference type="SAM" id="MobiDB-lite"/>
    </source>
</evidence>
<feature type="region of interest" description="Disordered" evidence="1">
    <location>
        <begin position="1"/>
        <end position="23"/>
    </location>
</feature>
<sequence length="116" mass="12825">MDGPAVRMPTATLAGPAPAAPHETHERFFDARPAGMLVDRPDLSEDDLLAAIAERLVFEGRTGPEPQVVIEAARLGKRKALAFLRKLLLPPPRSPLSMPVRPILREHMTRTDDDMR</sequence>